<dbReference type="Gene3D" id="2.60.40.790">
    <property type="match status" value="1"/>
</dbReference>
<comment type="caution">
    <text evidence="7">The sequence shown here is derived from an EMBL/GenBank/DDBJ whole genome shotgun (WGS) entry which is preliminary data.</text>
</comment>
<dbReference type="SUPFAM" id="SSF49764">
    <property type="entry name" value="HSP20-like chaperones"/>
    <property type="match status" value="1"/>
</dbReference>
<feature type="domain" description="SHSP" evidence="6">
    <location>
        <begin position="305"/>
        <end position="414"/>
    </location>
</feature>
<dbReference type="Pfam" id="PF00011">
    <property type="entry name" value="HSP20"/>
    <property type="match status" value="1"/>
</dbReference>
<dbReference type="CDD" id="cd06526">
    <property type="entry name" value="metazoan_ACD"/>
    <property type="match status" value="1"/>
</dbReference>
<accession>A0AA36D704</accession>
<dbReference type="GO" id="GO:0005737">
    <property type="term" value="C:cytoplasm"/>
    <property type="evidence" value="ECO:0007669"/>
    <property type="project" value="TreeGrafter"/>
</dbReference>
<feature type="region of interest" description="Disordered" evidence="4">
    <location>
        <begin position="164"/>
        <end position="196"/>
    </location>
</feature>
<evidence type="ECO:0000313" key="7">
    <source>
        <dbReference type="EMBL" id="CAJ0581906.1"/>
    </source>
</evidence>
<evidence type="ECO:0000256" key="4">
    <source>
        <dbReference type="SAM" id="MobiDB-lite"/>
    </source>
</evidence>
<sequence length="421" mass="48093">MRQSAIILAAIATVSLAVAVEKRQSEDAWDPTTRDWSEKCHRLARYSKEQYCMVFEECCQNDRDNGDKCQLLDRNCVYDSDKNEVVEKRCFLSNCTAMITTTMPPTTVSAVKAAPNGQIYSFLGWAACNPQTTLITHHPIPFWPSFSPFLRLAIHHPIHILPTQQVPRGPLKPTHTKVSPFPEARTTPETSDSARTRSKNDYCRLCKESLKTAGRRSQGPRRHIVKRHLRTLLYRCPLCPHGSVYDKHHVISHIERKHPGSNAEKMALLPHHYGGYHPRYHDSMDPFDRFERMVMTPYWSAVPHNRHLDIGNAVGNVRNDKEKFAVDIDVTHFRPEEVKVNIEGNRLMVEGHHEERSDNHGSIQRSFKRAYMLPEDCEVDHVASYLSNDGKLTIEAPKKGAIGSNSRPIPIQPRGPYQVKN</sequence>
<proteinExistence type="inferred from homology"/>
<evidence type="ECO:0000256" key="2">
    <source>
        <dbReference type="PROSITE-ProRule" id="PRU00285"/>
    </source>
</evidence>
<feature type="region of interest" description="Disordered" evidence="4">
    <location>
        <begin position="398"/>
        <end position="421"/>
    </location>
</feature>
<dbReference type="PANTHER" id="PTHR45640">
    <property type="entry name" value="HEAT SHOCK PROTEIN HSP-12.2-RELATED"/>
    <property type="match status" value="1"/>
</dbReference>
<keyword evidence="5" id="KW-0732">Signal</keyword>
<dbReference type="AlphaFoldDB" id="A0AA36D704"/>
<dbReference type="GO" id="GO:0051082">
    <property type="term" value="F:unfolded protein binding"/>
    <property type="evidence" value="ECO:0007669"/>
    <property type="project" value="TreeGrafter"/>
</dbReference>
<dbReference type="InterPro" id="IPR002068">
    <property type="entry name" value="A-crystallin/Hsp20_dom"/>
</dbReference>
<dbReference type="GO" id="GO:0005634">
    <property type="term" value="C:nucleus"/>
    <property type="evidence" value="ECO:0007669"/>
    <property type="project" value="TreeGrafter"/>
</dbReference>
<dbReference type="EMBL" id="CATQJA010002664">
    <property type="protein sequence ID" value="CAJ0581906.1"/>
    <property type="molecule type" value="Genomic_DNA"/>
</dbReference>
<organism evidence="7 8">
    <name type="scientific">Mesorhabditis spiculigera</name>
    <dbReference type="NCBI Taxonomy" id="96644"/>
    <lineage>
        <taxon>Eukaryota</taxon>
        <taxon>Metazoa</taxon>
        <taxon>Ecdysozoa</taxon>
        <taxon>Nematoda</taxon>
        <taxon>Chromadorea</taxon>
        <taxon>Rhabditida</taxon>
        <taxon>Rhabditina</taxon>
        <taxon>Rhabditomorpha</taxon>
        <taxon>Rhabditoidea</taxon>
        <taxon>Rhabditidae</taxon>
        <taxon>Mesorhabditinae</taxon>
        <taxon>Mesorhabditis</taxon>
    </lineage>
</organism>
<gene>
    <name evidence="7" type="ORF">MSPICULIGERA_LOCUS20055</name>
</gene>
<keyword evidence="1" id="KW-0346">Stress response</keyword>
<dbReference type="PROSITE" id="PS01031">
    <property type="entry name" value="SHSP"/>
    <property type="match status" value="1"/>
</dbReference>
<dbReference type="GO" id="GO:0042026">
    <property type="term" value="P:protein refolding"/>
    <property type="evidence" value="ECO:0007669"/>
    <property type="project" value="TreeGrafter"/>
</dbReference>
<comment type="similarity">
    <text evidence="2 3">Belongs to the small heat shock protein (HSP20) family.</text>
</comment>
<protein>
    <recommendedName>
        <fullName evidence="6">SHSP domain-containing protein</fullName>
    </recommendedName>
</protein>
<evidence type="ECO:0000259" key="6">
    <source>
        <dbReference type="PROSITE" id="PS01031"/>
    </source>
</evidence>
<dbReference type="PRINTS" id="PR00299">
    <property type="entry name" value="ACRYSTALLIN"/>
</dbReference>
<feature type="signal peptide" evidence="5">
    <location>
        <begin position="1"/>
        <end position="19"/>
    </location>
</feature>
<evidence type="ECO:0000256" key="3">
    <source>
        <dbReference type="RuleBase" id="RU003616"/>
    </source>
</evidence>
<reference evidence="7" key="1">
    <citation type="submission" date="2023-06" db="EMBL/GenBank/DDBJ databases">
        <authorList>
            <person name="Delattre M."/>
        </authorList>
    </citation>
    <scope>NUCLEOTIDE SEQUENCE</scope>
    <source>
        <strain evidence="7">AF72</strain>
    </source>
</reference>
<dbReference type="InterPro" id="IPR001436">
    <property type="entry name" value="Alpha-crystallin/sHSP_animal"/>
</dbReference>
<evidence type="ECO:0000256" key="5">
    <source>
        <dbReference type="SAM" id="SignalP"/>
    </source>
</evidence>
<name>A0AA36D704_9BILA</name>
<evidence type="ECO:0000313" key="8">
    <source>
        <dbReference type="Proteomes" id="UP001177023"/>
    </source>
</evidence>
<keyword evidence="8" id="KW-1185">Reference proteome</keyword>
<feature type="chain" id="PRO_5041265870" description="SHSP domain-containing protein" evidence="5">
    <location>
        <begin position="20"/>
        <end position="421"/>
    </location>
</feature>
<dbReference type="GO" id="GO:0009408">
    <property type="term" value="P:response to heat"/>
    <property type="evidence" value="ECO:0007669"/>
    <property type="project" value="TreeGrafter"/>
</dbReference>
<dbReference type="PANTHER" id="PTHR45640:SF13">
    <property type="entry name" value="HEAT SHOCK PROTEIN 22-RELATED"/>
    <property type="match status" value="1"/>
</dbReference>
<dbReference type="Proteomes" id="UP001177023">
    <property type="component" value="Unassembled WGS sequence"/>
</dbReference>
<dbReference type="InterPro" id="IPR008978">
    <property type="entry name" value="HSP20-like_chaperone"/>
</dbReference>
<feature type="non-terminal residue" evidence="7">
    <location>
        <position position="1"/>
    </location>
</feature>
<evidence type="ECO:0000256" key="1">
    <source>
        <dbReference type="ARBA" id="ARBA00023016"/>
    </source>
</evidence>